<evidence type="ECO:0000259" key="2">
    <source>
        <dbReference type="Pfam" id="PF18984"/>
    </source>
</evidence>
<reference evidence="3" key="1">
    <citation type="journal article" date="2022" name="Cell">
        <title>Design, construction, and in vivo augmentation of a complex gut microbiome.</title>
        <authorList>
            <person name="Cheng A.G."/>
            <person name="Ho P.Y."/>
            <person name="Aranda-Diaz A."/>
            <person name="Jain S."/>
            <person name="Yu F.B."/>
            <person name="Meng X."/>
            <person name="Wang M."/>
            <person name="Iakiviak M."/>
            <person name="Nagashima K."/>
            <person name="Zhao A."/>
            <person name="Murugkar P."/>
            <person name="Patil A."/>
            <person name="Atabakhsh K."/>
            <person name="Weakley A."/>
            <person name="Yan J."/>
            <person name="Brumbaugh A.R."/>
            <person name="Higginbottom S."/>
            <person name="Dimas A."/>
            <person name="Shiver A.L."/>
            <person name="Deutschbauer A."/>
            <person name="Neff N."/>
            <person name="Sonnenburg J.L."/>
            <person name="Huang K.C."/>
            <person name="Fischbach M.A."/>
        </authorList>
    </citation>
    <scope>NUCLEOTIDE SEQUENCE</scope>
    <source>
        <strain evidence="3">DSM 19829</strain>
    </source>
</reference>
<gene>
    <name evidence="3" type="ORF">NQ502_16495</name>
</gene>
<dbReference type="InterPro" id="IPR043775">
    <property type="entry name" value="DUF5717_N"/>
</dbReference>
<evidence type="ECO:0000313" key="3">
    <source>
        <dbReference type="EMBL" id="UWP58951.1"/>
    </source>
</evidence>
<evidence type="ECO:0000259" key="1">
    <source>
        <dbReference type="Pfam" id="PF18983"/>
    </source>
</evidence>
<evidence type="ECO:0000313" key="4">
    <source>
        <dbReference type="Proteomes" id="UP001060164"/>
    </source>
</evidence>
<dbReference type="RefSeq" id="WP_028527298.1">
    <property type="nucleotide sequence ID" value="NZ_CABLBR010000001.1"/>
</dbReference>
<organism evidence="3 4">
    <name type="scientific">Ruminococcus gauvreauii</name>
    <dbReference type="NCBI Taxonomy" id="438033"/>
    <lineage>
        <taxon>Bacteria</taxon>
        <taxon>Bacillati</taxon>
        <taxon>Bacillota</taxon>
        <taxon>Clostridia</taxon>
        <taxon>Eubacteriales</taxon>
        <taxon>Oscillospiraceae</taxon>
        <taxon>Ruminococcus</taxon>
    </lineage>
</organism>
<accession>A0ABY5VFL7</accession>
<dbReference type="Pfam" id="PF18983">
    <property type="entry name" value="DUF5717"/>
    <property type="match status" value="1"/>
</dbReference>
<feature type="domain" description="DUF5717" evidence="1">
    <location>
        <begin position="873"/>
        <end position="1177"/>
    </location>
</feature>
<proteinExistence type="predicted"/>
<feature type="domain" description="DUF5717" evidence="2">
    <location>
        <begin position="1"/>
        <end position="869"/>
    </location>
</feature>
<name>A0ABY5VFL7_9FIRM</name>
<protein>
    <submittedName>
        <fullName evidence="3">DUF5717 family protein</fullName>
    </submittedName>
</protein>
<dbReference type="InterPro" id="IPR043774">
    <property type="entry name" value="DUF5717_C"/>
</dbReference>
<keyword evidence="4" id="KW-1185">Reference proteome</keyword>
<sequence>MKKRVEELVSGTFEYKAPKLILSETAVSLKLQEGEAYRGEFFFAAEDNSRIKGMLTASNRRVLLSEDRFAGDTIHIAYGIDTNGLKAGNEETAEIMILSNLGEYRIRIQFAVQRGQVKSSLGELHNLEDFAALAKADYREAFRMFTSEKFLDFLGEDKQAYIGLYKGMAHNPVTYQNMEEFLIGAGKKEPVELSLDKERKEAFRLGGSMKDSVYIYRSTWGYTRMEVEVEGDFLEVDKKIITSEDFIGSVYGLEYIILRDRLGSGRHRGRIRIKSVYGTLNFEILASAERDYQISMHAFESRMKRDLAEGYLNLRTGVWDYRIWKEKAAGSLQELKNAGDYDAMMQLFEAGIYLEDDDIGHARAALKVLEDRKFSAEETQEEGMHLYLMKKTGLLPDALSNISERIRSLYRRNPESLVLLTILLHEDEEIKNSPVKQLHLMEQQYELGCRSPFLYLEAYEIIRKDENQFKKLSPFMIQVLAFAGKRKLLTKELGMRIAYLARHEKEFRNSVYRLLCDAYEVYPGKDALEAVCKMIMLGQPGRKEYFKWYALAVEQDIRITRLYEFYIETMSRNYQEMLPKAVRLYFSYNNTLSNSRKAFIYARVIHNKEQDPDTYRLYLDAMRDFAEQSLMDGKNNEDYAVLYQEFIEEIRDEKQGDAAAHVIFTHRLYSDDPKVRNVVVCHSALKQEEVYPCIDGVAYINLYSKESQIIFEDAKRRRYLSTVDYNLQKLLDGKGLAYQCMTMNIAHPGLLLHVCGDDPLNSRVTVKNLGCFQLAADSDAFEDSYRCMIRRRLLEYYDQNAGDDTLNEYLGRLDYQEFYKVDYLLLQDVLIRHGFYKEAFELILQYGYEGIGTANLFKLCRRMILDMEFTEHEELIYLSWYVVEQGKYDEVLLGYLRDNYMGPAAEMIQLWEKLRGFQMDSYTLEEEILLIAMYTRTNIPKLSKVLESYIRSHGKEVVIAAVFTFLSYGYFLQDYRIDMFVFKGLESVYERGWELDIICELALLKRYRFCKKLTGYQQKNVRSILKHCREKGLRFAFFQELPPELIRGYQLEDKIFVETQVSPDAQVTLYYALQNANEEEPVFHSEPMKNRFHGVFSREFLLFYGERLTYYLTVEEGPNSWQTEPVTVMPEAPATDGATKYERINQMLADKKLGKDQDLVRVMRDYLRMEQKTSQLFTIIE</sequence>
<dbReference type="Pfam" id="PF18984">
    <property type="entry name" value="DUF5717_N"/>
    <property type="match status" value="1"/>
</dbReference>
<dbReference type="Proteomes" id="UP001060164">
    <property type="component" value="Chromosome"/>
</dbReference>
<dbReference type="EMBL" id="CP102290">
    <property type="protein sequence ID" value="UWP58951.1"/>
    <property type="molecule type" value="Genomic_DNA"/>
</dbReference>